<dbReference type="Proteomes" id="UP000198736">
    <property type="component" value="Unassembled WGS sequence"/>
</dbReference>
<feature type="transmembrane region" description="Helical" evidence="1">
    <location>
        <begin position="5"/>
        <end position="26"/>
    </location>
</feature>
<dbReference type="EMBL" id="CZPZ01000002">
    <property type="protein sequence ID" value="CUS32406.1"/>
    <property type="molecule type" value="Genomic_DNA"/>
</dbReference>
<evidence type="ECO:0000313" key="3">
    <source>
        <dbReference type="Proteomes" id="UP000198736"/>
    </source>
</evidence>
<sequence>MLRAYLNYGLIASVVVWAAIVGVMAYRLDQSPWRWAFVGLVLAGGLTVAAILWIKKYVDRLNEAEEKQESKL</sequence>
<keyword evidence="1" id="KW-0812">Transmembrane</keyword>
<gene>
    <name evidence="2" type="ORF">COMA2_100101</name>
</gene>
<reference evidence="3" key="1">
    <citation type="submission" date="2015-10" db="EMBL/GenBank/DDBJ databases">
        <authorList>
            <person name="Luecker S."/>
            <person name="Luecker S."/>
        </authorList>
    </citation>
    <scope>NUCLEOTIDE SEQUENCE [LARGE SCALE GENOMIC DNA]</scope>
</reference>
<protein>
    <submittedName>
        <fullName evidence="2">Exported protein</fullName>
    </submittedName>
</protein>
<organism evidence="2 3">
    <name type="scientific">Candidatus Nitrospira nitrificans</name>
    <dbReference type="NCBI Taxonomy" id="1742973"/>
    <lineage>
        <taxon>Bacteria</taxon>
        <taxon>Pseudomonadati</taxon>
        <taxon>Nitrospirota</taxon>
        <taxon>Nitrospiria</taxon>
        <taxon>Nitrospirales</taxon>
        <taxon>Nitrospiraceae</taxon>
        <taxon>Nitrospira</taxon>
    </lineage>
</organism>
<evidence type="ECO:0000313" key="2">
    <source>
        <dbReference type="EMBL" id="CUS32406.1"/>
    </source>
</evidence>
<proteinExistence type="predicted"/>
<feature type="transmembrane region" description="Helical" evidence="1">
    <location>
        <begin position="32"/>
        <end position="54"/>
    </location>
</feature>
<keyword evidence="3" id="KW-1185">Reference proteome</keyword>
<dbReference type="STRING" id="1742973.COMA2_100101"/>
<dbReference type="RefSeq" id="WP_090894368.1">
    <property type="nucleotide sequence ID" value="NZ_CZPZ01000002.1"/>
</dbReference>
<keyword evidence="1" id="KW-0472">Membrane</keyword>
<evidence type="ECO:0000256" key="1">
    <source>
        <dbReference type="SAM" id="Phobius"/>
    </source>
</evidence>
<accession>A0A0S4L9B0</accession>
<name>A0A0S4L9B0_9BACT</name>
<keyword evidence="1" id="KW-1133">Transmembrane helix</keyword>
<dbReference type="OrthoDB" id="9798799at2"/>
<dbReference type="AlphaFoldDB" id="A0A0S4L9B0"/>